<gene>
    <name evidence="7" type="ORF">CXB42_04890</name>
</gene>
<protein>
    <recommendedName>
        <fullName evidence="6">DAPG hydrolase PhiG domain-containing protein</fullName>
    </recommendedName>
</protein>
<evidence type="ECO:0000256" key="5">
    <source>
        <dbReference type="ARBA" id="ARBA00023459"/>
    </source>
</evidence>
<name>A0AAE5SAI7_PSESY</name>
<dbReference type="Proteomes" id="UP000237295">
    <property type="component" value="Unassembled WGS sequence"/>
</dbReference>
<dbReference type="AlphaFoldDB" id="A0AAE5SAI7"/>
<comment type="caution">
    <text evidence="7">The sequence shown here is derived from an EMBL/GenBank/DDBJ whole genome shotgun (WGS) entry which is preliminary data.</text>
</comment>
<evidence type="ECO:0000313" key="8">
    <source>
        <dbReference type="Proteomes" id="UP000237295"/>
    </source>
</evidence>
<evidence type="ECO:0000256" key="3">
    <source>
        <dbReference type="ARBA" id="ARBA00022801"/>
    </source>
</evidence>
<evidence type="ECO:0000259" key="6">
    <source>
        <dbReference type="Pfam" id="PF18089"/>
    </source>
</evidence>
<evidence type="ECO:0000256" key="2">
    <source>
        <dbReference type="ARBA" id="ARBA00022723"/>
    </source>
</evidence>
<dbReference type="GO" id="GO:0016787">
    <property type="term" value="F:hydrolase activity"/>
    <property type="evidence" value="ECO:0007669"/>
    <property type="project" value="UniProtKB-KW"/>
</dbReference>
<comment type="similarity">
    <text evidence="5">Belongs to the DAPG/phloretin hydrolase family.</text>
</comment>
<reference evidence="7 8" key="1">
    <citation type="submission" date="2017-03" db="EMBL/GenBank/DDBJ databases">
        <authorList>
            <person name="Hulin M.T."/>
        </authorList>
    </citation>
    <scope>NUCLEOTIDE SEQUENCE [LARGE SCALE GENOMIC DNA]</scope>
    <source>
        <strain evidence="7 8">5264</strain>
    </source>
</reference>
<sequence length="228" mass="25508">MDLSQVDLLLDPAPLRLETGFERLPSGVLHVACRTDLHNCTGEMFEWWFRSRPGTREYVWWHPVDHVSSEWAEGTEGTHVGSIHLAKEAFSGLPVSELAIQFRDATEFFDAGKYASARENGAISAAICGRVGMSFTPKRLATGEVLGGRLLHMGRDTEWGLALRSHFYMGQDLVAAGWPADKIEAEITDEFGQALLMHCYNEFTFLSRFLKGLYTGDNRDSKPVVAPW</sequence>
<dbReference type="EMBL" id="NBAQ01000002">
    <property type="protein sequence ID" value="POQ05483.1"/>
    <property type="molecule type" value="Genomic_DNA"/>
</dbReference>
<proteinExistence type="inferred from homology"/>
<keyword evidence="3" id="KW-0378">Hydrolase</keyword>
<comment type="cofactor">
    <cofactor evidence="1">
        <name>Zn(2+)</name>
        <dbReference type="ChEBI" id="CHEBI:29105"/>
    </cofactor>
</comment>
<evidence type="ECO:0000313" key="7">
    <source>
        <dbReference type="EMBL" id="POQ05483.1"/>
    </source>
</evidence>
<dbReference type="RefSeq" id="WP_058446603.1">
    <property type="nucleotide sequence ID" value="NZ_MLEM01000001.1"/>
</dbReference>
<accession>A0AAE5SAI7</accession>
<feature type="domain" description="DAPG hydrolase PhiG" evidence="6">
    <location>
        <begin position="3"/>
        <end position="214"/>
    </location>
</feature>
<evidence type="ECO:0000256" key="1">
    <source>
        <dbReference type="ARBA" id="ARBA00001947"/>
    </source>
</evidence>
<evidence type="ECO:0000256" key="4">
    <source>
        <dbReference type="ARBA" id="ARBA00022833"/>
    </source>
</evidence>
<dbReference type="InterPro" id="IPR041526">
    <property type="entry name" value="DAPG_hydrolase"/>
</dbReference>
<dbReference type="GO" id="GO:0046872">
    <property type="term" value="F:metal ion binding"/>
    <property type="evidence" value="ECO:0007669"/>
    <property type="project" value="UniProtKB-KW"/>
</dbReference>
<keyword evidence="2" id="KW-0479">Metal-binding</keyword>
<organism evidence="7 8">
    <name type="scientific">Pseudomonas syringae pv. syringae</name>
    <dbReference type="NCBI Taxonomy" id="321"/>
    <lineage>
        <taxon>Bacteria</taxon>
        <taxon>Pseudomonadati</taxon>
        <taxon>Pseudomonadota</taxon>
        <taxon>Gammaproteobacteria</taxon>
        <taxon>Pseudomonadales</taxon>
        <taxon>Pseudomonadaceae</taxon>
        <taxon>Pseudomonas</taxon>
        <taxon>Pseudomonas syringae</taxon>
    </lineage>
</organism>
<dbReference type="Pfam" id="PF18089">
    <property type="entry name" value="DAPG_hydrolase"/>
    <property type="match status" value="1"/>
</dbReference>
<dbReference type="GeneID" id="77278589"/>
<keyword evidence="4" id="KW-0862">Zinc</keyword>